<name>A0ACC7LFW1_9FLAO</name>
<dbReference type="EMBL" id="JBHFPV010000001">
    <property type="protein sequence ID" value="MFH6601855.1"/>
    <property type="molecule type" value="Genomic_DNA"/>
</dbReference>
<evidence type="ECO:0000313" key="2">
    <source>
        <dbReference type="Proteomes" id="UP001595191"/>
    </source>
</evidence>
<protein>
    <submittedName>
        <fullName evidence="1">FKBP-type peptidyl-prolyl cis-trans isomerase</fullName>
        <ecNumber evidence="1">5.2.1.8</ecNumber>
    </submittedName>
</protein>
<dbReference type="EC" id="5.2.1.8" evidence="1"/>
<keyword evidence="2" id="KW-1185">Reference proteome</keyword>
<evidence type="ECO:0000313" key="1">
    <source>
        <dbReference type="EMBL" id="MFH6601855.1"/>
    </source>
</evidence>
<gene>
    <name evidence="1" type="ORF">ACEZ3G_00080</name>
</gene>
<reference evidence="1" key="1">
    <citation type="submission" date="2024-09" db="EMBL/GenBank/DDBJ databases">
        <authorList>
            <person name="Liu J."/>
        </authorList>
    </citation>
    <scope>NUCLEOTIDE SEQUENCE</scope>
    <source>
        <strain evidence="1">NBU2967</strain>
    </source>
</reference>
<proteinExistence type="predicted"/>
<keyword evidence="1" id="KW-0413">Isomerase</keyword>
<comment type="caution">
    <text evidence="1">The sequence shown here is derived from an EMBL/GenBank/DDBJ whole genome shotgun (WGS) entry which is preliminary data.</text>
</comment>
<accession>A0ACC7LFW1</accession>
<sequence>MTRIFLLILMVGFIWSCKNDDDNDIVVVPPRLLSEVAVENDAEIKSYLQTHFYNYEEFENPTADFDYRIKLDTIAGENSDKTPLIDQVETKTVPRSSSHFNLNDGEEDVQHTYYYLSARKGIGEQVTVADSIYVRYEGSLLNGQVFDGALFSPVWFDLARIQAPQQGARGFTEGASNFFTGGTPIINDDGTFDVEGYGVGLVIFPSGLGYFNNSQTIIPAYSPLIFKMDVFAMNTADHDGDGIPSKDEDLDKDGYLYNDNTDQDFEDTNRSQRFANFLDPDDDGDTVLTKDEIVIEADGKITFPDSDGDGTPDYLDSDS</sequence>
<organism evidence="1 2">
    <name type="scientific">Meishania litoralis</name>
    <dbReference type="NCBI Taxonomy" id="3434685"/>
    <lineage>
        <taxon>Bacteria</taxon>
        <taxon>Pseudomonadati</taxon>
        <taxon>Bacteroidota</taxon>
        <taxon>Flavobacteriia</taxon>
        <taxon>Flavobacteriales</taxon>
        <taxon>Flavobacteriaceae</taxon>
        <taxon>Meishania</taxon>
    </lineage>
</organism>
<dbReference type="Proteomes" id="UP001595191">
    <property type="component" value="Unassembled WGS sequence"/>
</dbReference>